<keyword evidence="2" id="KW-1185">Reference proteome</keyword>
<feature type="non-terminal residue" evidence="1">
    <location>
        <position position="61"/>
    </location>
</feature>
<comment type="caution">
    <text evidence="1">The sequence shown here is derived from an EMBL/GenBank/DDBJ whole genome shotgun (WGS) entry which is preliminary data.</text>
</comment>
<accession>A0ABN7X2X2</accession>
<name>A0ABN7X2X2_GIGMA</name>
<dbReference type="Proteomes" id="UP000789901">
    <property type="component" value="Unassembled WGS sequence"/>
</dbReference>
<gene>
    <name evidence="1" type="ORF">GMARGA_LOCUS37896</name>
</gene>
<evidence type="ECO:0000313" key="1">
    <source>
        <dbReference type="EMBL" id="CAG8845902.1"/>
    </source>
</evidence>
<sequence>INPLLESIDTPIHKISIEISLKFHTITIFCQEIIIKDPSSSIPEPQEQIIVTPSSLPQNKE</sequence>
<evidence type="ECO:0000313" key="2">
    <source>
        <dbReference type="Proteomes" id="UP000789901"/>
    </source>
</evidence>
<reference evidence="1 2" key="1">
    <citation type="submission" date="2021-06" db="EMBL/GenBank/DDBJ databases">
        <authorList>
            <person name="Kallberg Y."/>
            <person name="Tangrot J."/>
            <person name="Rosling A."/>
        </authorList>
    </citation>
    <scope>NUCLEOTIDE SEQUENCE [LARGE SCALE GENOMIC DNA]</scope>
    <source>
        <strain evidence="1 2">120-4 pot B 10/14</strain>
    </source>
</reference>
<organism evidence="1 2">
    <name type="scientific">Gigaspora margarita</name>
    <dbReference type="NCBI Taxonomy" id="4874"/>
    <lineage>
        <taxon>Eukaryota</taxon>
        <taxon>Fungi</taxon>
        <taxon>Fungi incertae sedis</taxon>
        <taxon>Mucoromycota</taxon>
        <taxon>Glomeromycotina</taxon>
        <taxon>Glomeromycetes</taxon>
        <taxon>Diversisporales</taxon>
        <taxon>Gigasporaceae</taxon>
        <taxon>Gigaspora</taxon>
    </lineage>
</organism>
<dbReference type="EMBL" id="CAJVQB010081358">
    <property type="protein sequence ID" value="CAG8845902.1"/>
    <property type="molecule type" value="Genomic_DNA"/>
</dbReference>
<protein>
    <submittedName>
        <fullName evidence="1">40784_t:CDS:1</fullName>
    </submittedName>
</protein>
<feature type="non-terminal residue" evidence="1">
    <location>
        <position position="1"/>
    </location>
</feature>
<proteinExistence type="predicted"/>